<evidence type="ECO:0000313" key="7">
    <source>
        <dbReference type="EMBL" id="OQR95328.1"/>
    </source>
</evidence>
<keyword evidence="3 5" id="KW-1133">Transmembrane helix</keyword>
<feature type="transmembrane region" description="Helical" evidence="5">
    <location>
        <begin position="1494"/>
        <end position="1514"/>
    </location>
</feature>
<dbReference type="InterPro" id="IPR013057">
    <property type="entry name" value="AA_transpt_TM"/>
</dbReference>
<gene>
    <name evidence="7" type="ORF">ACHHYP_00102</name>
</gene>
<feature type="transmembrane region" description="Helical" evidence="5">
    <location>
        <begin position="188"/>
        <end position="209"/>
    </location>
</feature>
<feature type="transmembrane region" description="Helical" evidence="5">
    <location>
        <begin position="347"/>
        <end position="365"/>
    </location>
</feature>
<dbReference type="EMBL" id="JNBR01000328">
    <property type="protein sequence ID" value="OQR95328.1"/>
    <property type="molecule type" value="Genomic_DNA"/>
</dbReference>
<feature type="transmembrane region" description="Helical" evidence="5">
    <location>
        <begin position="1421"/>
        <end position="1440"/>
    </location>
</feature>
<comment type="subcellular location">
    <subcellularLocation>
        <location evidence="1">Membrane</location>
        <topology evidence="1">Multi-pass membrane protein</topology>
    </subcellularLocation>
</comment>
<feature type="domain" description="Amino acid transporter transmembrane" evidence="6">
    <location>
        <begin position="1520"/>
        <end position="1741"/>
    </location>
</feature>
<feature type="transmembrane region" description="Helical" evidence="5">
    <location>
        <begin position="12"/>
        <end position="31"/>
    </location>
</feature>
<feature type="transmembrane region" description="Helical" evidence="5">
    <location>
        <begin position="450"/>
        <end position="468"/>
    </location>
</feature>
<dbReference type="Proteomes" id="UP000243579">
    <property type="component" value="Unassembled WGS sequence"/>
</dbReference>
<feature type="transmembrane region" description="Helical" evidence="5">
    <location>
        <begin position="586"/>
        <end position="604"/>
    </location>
</feature>
<feature type="transmembrane region" description="Helical" evidence="5">
    <location>
        <begin position="1356"/>
        <end position="1374"/>
    </location>
</feature>
<evidence type="ECO:0000256" key="1">
    <source>
        <dbReference type="ARBA" id="ARBA00004141"/>
    </source>
</evidence>
<dbReference type="PANTHER" id="PTHR22950">
    <property type="entry name" value="AMINO ACID TRANSPORTER"/>
    <property type="match status" value="1"/>
</dbReference>
<dbReference type="GO" id="GO:0015179">
    <property type="term" value="F:L-amino acid transmembrane transporter activity"/>
    <property type="evidence" value="ECO:0007669"/>
    <property type="project" value="TreeGrafter"/>
</dbReference>
<evidence type="ECO:0000256" key="2">
    <source>
        <dbReference type="ARBA" id="ARBA00022692"/>
    </source>
</evidence>
<feature type="transmembrane region" description="Helical" evidence="5">
    <location>
        <begin position="1086"/>
        <end position="1103"/>
    </location>
</feature>
<comment type="caution">
    <text evidence="7">The sequence shown here is derived from an EMBL/GenBank/DDBJ whole genome shotgun (WGS) entry which is preliminary data.</text>
</comment>
<evidence type="ECO:0000256" key="4">
    <source>
        <dbReference type="ARBA" id="ARBA00023136"/>
    </source>
</evidence>
<feature type="transmembrane region" description="Helical" evidence="5">
    <location>
        <begin position="1446"/>
        <end position="1473"/>
    </location>
</feature>
<evidence type="ECO:0000313" key="8">
    <source>
        <dbReference type="Proteomes" id="UP000243579"/>
    </source>
</evidence>
<feature type="transmembrane region" description="Helical" evidence="5">
    <location>
        <begin position="1123"/>
        <end position="1145"/>
    </location>
</feature>
<feature type="transmembrane region" description="Helical" evidence="5">
    <location>
        <begin position="271"/>
        <end position="297"/>
    </location>
</feature>
<feature type="transmembrane region" description="Helical" evidence="5">
    <location>
        <begin position="371"/>
        <end position="393"/>
    </location>
</feature>
<keyword evidence="8" id="KW-1185">Reference proteome</keyword>
<feature type="transmembrane region" description="Helical" evidence="5">
    <location>
        <begin position="820"/>
        <end position="838"/>
    </location>
</feature>
<feature type="transmembrane region" description="Helical" evidence="5">
    <location>
        <begin position="221"/>
        <end position="241"/>
    </location>
</feature>
<feature type="transmembrane region" description="Helical" evidence="5">
    <location>
        <begin position="475"/>
        <end position="493"/>
    </location>
</feature>
<feature type="transmembrane region" description="Helical" evidence="5">
    <location>
        <begin position="878"/>
        <end position="897"/>
    </location>
</feature>
<feature type="transmembrane region" description="Helical" evidence="5">
    <location>
        <begin position="649"/>
        <end position="669"/>
    </location>
</feature>
<name>A0A1V9ZBG9_ACHHY</name>
<feature type="domain" description="Amino acid transporter transmembrane" evidence="6">
    <location>
        <begin position="12"/>
        <end position="424"/>
    </location>
</feature>
<feature type="transmembrane region" description="Helical" evidence="5">
    <location>
        <begin position="1157"/>
        <end position="1177"/>
    </location>
</feature>
<feature type="transmembrane region" description="Helical" evidence="5">
    <location>
        <begin position="1027"/>
        <end position="1054"/>
    </location>
</feature>
<keyword evidence="4 5" id="KW-0472">Membrane</keyword>
<reference evidence="7 8" key="1">
    <citation type="journal article" date="2014" name="Genome Biol. Evol.">
        <title>The secreted proteins of Achlya hypogyna and Thraustotheca clavata identify the ancestral oomycete secretome and reveal gene acquisitions by horizontal gene transfer.</title>
        <authorList>
            <person name="Misner I."/>
            <person name="Blouin N."/>
            <person name="Leonard G."/>
            <person name="Richards T.A."/>
            <person name="Lane C.E."/>
        </authorList>
    </citation>
    <scope>NUCLEOTIDE SEQUENCE [LARGE SCALE GENOMIC DNA]</scope>
    <source>
        <strain evidence="7 8">ATCC 48635</strain>
    </source>
</reference>
<dbReference type="Pfam" id="PF01490">
    <property type="entry name" value="Aa_trans"/>
    <property type="match status" value="5"/>
</dbReference>
<dbReference type="PANTHER" id="PTHR22950:SF349">
    <property type="entry name" value="AMINO ACID TRANSPORTER TRANSMEMBRANE DOMAIN-CONTAINING PROTEIN"/>
    <property type="match status" value="1"/>
</dbReference>
<feature type="domain" description="Amino acid transporter transmembrane" evidence="6">
    <location>
        <begin position="1419"/>
        <end position="1519"/>
    </location>
</feature>
<evidence type="ECO:0000256" key="5">
    <source>
        <dbReference type="SAM" id="Phobius"/>
    </source>
</evidence>
<feature type="transmembrane region" description="Helical" evidence="5">
    <location>
        <begin position="1060"/>
        <end position="1079"/>
    </location>
</feature>
<feature type="transmembrane region" description="Helical" evidence="5">
    <location>
        <begin position="1292"/>
        <end position="1314"/>
    </location>
</feature>
<feature type="transmembrane region" description="Helical" evidence="5">
    <location>
        <begin position="1722"/>
        <end position="1741"/>
    </location>
</feature>
<feature type="transmembrane region" description="Helical" evidence="5">
    <location>
        <begin position="499"/>
        <end position="521"/>
    </location>
</feature>
<feature type="transmembrane region" description="Helical" evidence="5">
    <location>
        <begin position="611"/>
        <end position="629"/>
    </location>
</feature>
<feature type="transmembrane region" description="Helical" evidence="5">
    <location>
        <begin position="690"/>
        <end position="714"/>
    </location>
</feature>
<feature type="transmembrane region" description="Helical" evidence="5">
    <location>
        <begin position="149"/>
        <end position="168"/>
    </location>
</feature>
<proteinExistence type="predicted"/>
<feature type="transmembrane region" description="Helical" evidence="5">
    <location>
        <begin position="979"/>
        <end position="1006"/>
    </location>
</feature>
<sequence length="1777" mass="191316">MSKPFFTIEDTKMAFSLFCVVCGIGTLSMPGNYARAGYVWATIALVFMASINVYASVCISKVMLVAPKECKTLGDIGGWVFGTPGRVAINISHMLVCVMAPIMFLVLGGTILTVLFPDSYSDSTWIILMGLSLLPVCLVPTLKESAGTATAGALGVVFADVIAIYLLIANIEVPDVISPPAPDLTFEGITTVFGSLSLAYAAGIIIPSLQREHSDPSRMPRVITCTLTLVSVCFLIVAVLGDYKLGCQIPGNLLFAITGTKLGFTASRGGVILSFLFMHLHIMIAFALVLFPAMFMAERIILGMHKSTPKDAEIIDLETPKDMTEDHLNHEDPAAAYKAPGAYAKAAVLRTIMVAICVVIAIAFKDKFGDLMDFVGASATATCCMILPIAFYLKTFYSTLSLPEKAFGVFSILITTALAIYVSIKTGINLFSPSEGGVTFPYCPEAFQHYVPFISLFTCPCSAIMAFLTMEDMKMCFSLFCVVYGIGTLGMPGNYARAGYVWATIALVFMASINIYASVCISKVMMVAPSKVQTLGDIGEWVFGKTGRWVTNIAQMLVCTMVPIVFLVLGGTLLTVLFPMSYADSTWIALMGLSLLPVCLIPTLKEGAGTAAAGALGTVLADIIALYILVDNMTPVPSAVSPPSPVLTFGGVTAVFGNLSLAYGAGIIIPSLQREHSNPARMPRVITCTLGFISLLFLIISITGVSTVGCQIPGNLLFAITGDKLGFQASRGGVVLAFLFMQLHITIAFALVLFPAMFIAERIVLGLHKEQFTLEPSTYIDAQTPAVKDAERLEEATMAPENHTEPSEAYKAPGAYLKAVILRTVMVVLCVVIAIIFKNKFSELLDFVGASSTALCCMILPIAFYLRTFYTTLSLPEKAFAVLSIAVTSALAIYVTVNTGKALFAPEPAGARFPFCAAEFQNYVYTNKTHYNSFLVLPSAFSMAFLTLEDLKTCFSLFCVAFGIGSLGMPGNYARAGYVWASIALVFMAAINMYASVCMSKVMLVAPKGVQTLGDIGEWIFGRTGRWITVIAHMLVCVMVPIVFLVLGGTLLTVLFPDSYADSTWIALMGISLLPVCLIPTLKDGAGALGTILADIIALYILVDNTTPMPSGISPPSPMLSFGGVTTVFGNLSLAFGCGTIIPSLQLEHSRPERMPRVIMCTITLTAVLFLIISITGDFTMGCQIPGNLLFAIIGDSLGFTASRGGIILSFLLMQLHITIAFALVLFPAMFIAERLFLGLHKEQFALDEENYGDLETPAPKTDEKAEGADVAPVKAEVAHRDPADAYKAPGAYLKAAVLRTVMVVLCVVIAIVFKNKFSDLLDFVGASATSLCCTILPIIFYLRTFFHQLSIPEKGFAIFSILIVSALAIYVSVHTGKALFSPEPPSARFPFCEPAFQDYVYTNRTHYNAPFLTIEDLKMCFSLFCVAFGIGSLGMPGNYARAGYVWATVALAFMAAINMYALVCISHVMLVAPKRVQTLGDMGEWVFGKAGRWVTVITHMLVCTMVPIVFLVLGGTLLTPERMPRVIKCTIAVITALFLVISITGDFTMGCQIPGNLLFAIIGDSLGFTASRGGIILSFLFMQLHISIAFALVLFPAMFIAERLILGLHKNAFSLEGEEVAEYGDITTPEPTDADVTPVKEVTHHDHDPADAYKAPGAYLKAAVLRTIMVVLCVVIAIVFKNKFSDLLDFVGASATSLCCTILPIAFYLRTFRHTMGLPEKVFAVVAIVVTSALAIYVSINTGKALFSPQPPGARFPHCAAEYQDIVYTNRTHYKF</sequence>
<feature type="transmembrane region" description="Helical" evidence="5">
    <location>
        <begin position="37"/>
        <end position="59"/>
    </location>
</feature>
<feature type="domain" description="Amino acid transporter transmembrane" evidence="6">
    <location>
        <begin position="475"/>
        <end position="897"/>
    </location>
</feature>
<feature type="transmembrane region" description="Helical" evidence="5">
    <location>
        <begin position="1526"/>
        <end position="1546"/>
    </location>
</feature>
<evidence type="ECO:0000256" key="3">
    <source>
        <dbReference type="ARBA" id="ARBA00022989"/>
    </source>
</evidence>
<feature type="transmembrane region" description="Helical" evidence="5">
    <location>
        <begin position="1321"/>
        <end position="1344"/>
    </location>
</feature>
<dbReference type="GO" id="GO:0005774">
    <property type="term" value="C:vacuolar membrane"/>
    <property type="evidence" value="ECO:0007669"/>
    <property type="project" value="TreeGrafter"/>
</dbReference>
<feature type="transmembrane region" description="Helical" evidence="5">
    <location>
        <begin position="123"/>
        <end position="142"/>
    </location>
</feature>
<keyword evidence="2 5" id="KW-0812">Transmembrane</keyword>
<feature type="transmembrane region" description="Helical" evidence="5">
    <location>
        <begin position="557"/>
        <end position="580"/>
    </location>
</feature>
<feature type="domain" description="Amino acid transporter transmembrane" evidence="6">
    <location>
        <begin position="952"/>
        <end position="1372"/>
    </location>
</feature>
<feature type="transmembrane region" description="Helical" evidence="5">
    <location>
        <begin position="844"/>
        <end position="866"/>
    </location>
</feature>
<feature type="transmembrane region" description="Helical" evidence="5">
    <location>
        <begin position="1688"/>
        <end position="1710"/>
    </location>
</feature>
<feature type="transmembrane region" description="Helical" evidence="5">
    <location>
        <begin position="734"/>
        <end position="760"/>
    </location>
</feature>
<organism evidence="7 8">
    <name type="scientific">Achlya hypogyna</name>
    <name type="common">Oomycete</name>
    <name type="synonym">Protoachlya hypogyna</name>
    <dbReference type="NCBI Taxonomy" id="1202772"/>
    <lineage>
        <taxon>Eukaryota</taxon>
        <taxon>Sar</taxon>
        <taxon>Stramenopiles</taxon>
        <taxon>Oomycota</taxon>
        <taxon>Saprolegniomycetes</taxon>
        <taxon>Saprolegniales</taxon>
        <taxon>Achlyaceae</taxon>
        <taxon>Achlya</taxon>
    </lineage>
</organism>
<protein>
    <submittedName>
        <fullName evidence="7">Amino Acid/Auxin Permease (AAAP) Family</fullName>
    </submittedName>
</protein>
<dbReference type="STRING" id="1202772.A0A1V9ZBG9"/>
<feature type="transmembrane region" description="Helical" evidence="5">
    <location>
        <begin position="95"/>
        <end position="117"/>
    </location>
</feature>
<feature type="transmembrane region" description="Helical" evidence="5">
    <location>
        <begin position="405"/>
        <end position="424"/>
    </location>
</feature>
<feature type="transmembrane region" description="Helical" evidence="5">
    <location>
        <begin position="1664"/>
        <end position="1682"/>
    </location>
</feature>
<evidence type="ECO:0000259" key="6">
    <source>
        <dbReference type="Pfam" id="PF01490"/>
    </source>
</evidence>
<accession>A0A1V9ZBG9</accession>
<dbReference type="OrthoDB" id="40134at2759"/>